<dbReference type="RefSeq" id="WP_206290714.1">
    <property type="nucleotide sequence ID" value="NZ_CP063458.1"/>
</dbReference>
<evidence type="ECO:0000313" key="3">
    <source>
        <dbReference type="EMBL" id="QOV87804.1"/>
    </source>
</evidence>
<evidence type="ECO:0000256" key="1">
    <source>
        <dbReference type="SAM" id="SignalP"/>
    </source>
</evidence>
<proteinExistence type="predicted"/>
<dbReference type="Gene3D" id="2.60.120.560">
    <property type="entry name" value="Exo-inulinase, domain 1"/>
    <property type="match status" value="1"/>
</dbReference>
<evidence type="ECO:0000313" key="4">
    <source>
        <dbReference type="Proteomes" id="UP000593765"/>
    </source>
</evidence>
<dbReference type="InterPro" id="IPR010496">
    <property type="entry name" value="AL/BT2_dom"/>
</dbReference>
<dbReference type="GO" id="GO:0016787">
    <property type="term" value="F:hydrolase activity"/>
    <property type="evidence" value="ECO:0007669"/>
    <property type="project" value="InterPro"/>
</dbReference>
<keyword evidence="4" id="KW-1185">Reference proteome</keyword>
<feature type="signal peptide" evidence="1">
    <location>
        <begin position="1"/>
        <end position="19"/>
    </location>
</feature>
<dbReference type="EMBL" id="CP063458">
    <property type="protein sequence ID" value="QOV87804.1"/>
    <property type="molecule type" value="Genomic_DNA"/>
</dbReference>
<feature type="domain" description="3-keto-alpha-glucoside-1,2-lyase/3-keto-2-hydroxy-glucal hydratase" evidence="2">
    <location>
        <begin position="29"/>
        <end position="228"/>
    </location>
</feature>
<protein>
    <submittedName>
        <fullName evidence="3">DUF1080 domain-containing protein</fullName>
    </submittedName>
</protein>
<keyword evidence="1" id="KW-0732">Signal</keyword>
<reference evidence="3 4" key="1">
    <citation type="submission" date="2020-10" db="EMBL/GenBank/DDBJ databases">
        <title>Wide distribution of Phycisphaera-like planctomycetes from WD2101 soil group in peatlands and genome analysis of the first cultivated representative.</title>
        <authorList>
            <person name="Dedysh S.N."/>
            <person name="Beletsky A.V."/>
            <person name="Ivanova A."/>
            <person name="Kulichevskaya I.S."/>
            <person name="Suzina N.E."/>
            <person name="Philippov D.A."/>
            <person name="Rakitin A.L."/>
            <person name="Mardanov A.V."/>
            <person name="Ravin N.V."/>
        </authorList>
    </citation>
    <scope>NUCLEOTIDE SEQUENCE [LARGE SCALE GENOMIC DNA]</scope>
    <source>
        <strain evidence="3 4">M1803</strain>
    </source>
</reference>
<feature type="chain" id="PRO_5034433051" evidence="1">
    <location>
        <begin position="20"/>
        <end position="232"/>
    </location>
</feature>
<accession>A0A7M2WRC6</accession>
<gene>
    <name evidence="3" type="ORF">IPV69_16110</name>
</gene>
<dbReference type="KEGG" id="hbs:IPV69_16110"/>
<dbReference type="Pfam" id="PF06439">
    <property type="entry name" value="3keto-disac_hyd"/>
    <property type="match status" value="1"/>
</dbReference>
<dbReference type="Proteomes" id="UP000593765">
    <property type="component" value="Chromosome"/>
</dbReference>
<organism evidence="3 4">
    <name type="scientific">Humisphaera borealis</name>
    <dbReference type="NCBI Taxonomy" id="2807512"/>
    <lineage>
        <taxon>Bacteria</taxon>
        <taxon>Pseudomonadati</taxon>
        <taxon>Planctomycetota</taxon>
        <taxon>Phycisphaerae</taxon>
        <taxon>Tepidisphaerales</taxon>
        <taxon>Tepidisphaeraceae</taxon>
        <taxon>Humisphaera</taxon>
    </lineage>
</organism>
<evidence type="ECO:0000259" key="2">
    <source>
        <dbReference type="Pfam" id="PF06439"/>
    </source>
</evidence>
<name>A0A7M2WRC6_9BACT</name>
<sequence length="232" mass="25692">MSRLLLLALVSLIAVGVRADVAAPPAGAFVAIFDGKTLDGWRAPDMTWWKVEDGAITGHVPADHKLKENSFLVWQGEPVKDFELKFSFRIFGKDANSGMQFRSEVKDRGLVHGYQADIDGAGKFAAGIWDEYGTRKSLAARGERATWDADGKKTAEKIPDPFDGKPADLTQWTEYHIIAVGEKITLKVNGKLACELTDRDKQKQRVSGVLAVPVIPKEMKVQYKDILLKRLP</sequence>
<dbReference type="AlphaFoldDB" id="A0A7M2WRC6"/>